<feature type="compositionally biased region" description="Low complexity" evidence="1">
    <location>
        <begin position="20"/>
        <end position="38"/>
    </location>
</feature>
<dbReference type="InterPro" id="IPR025187">
    <property type="entry name" value="DUF4112"/>
</dbReference>
<dbReference type="EMBL" id="FOQH01000003">
    <property type="protein sequence ID" value="SFH99222.1"/>
    <property type="molecule type" value="Genomic_DNA"/>
</dbReference>
<organism evidence="2 3">
    <name type="scientific">Albimonas pacifica</name>
    <dbReference type="NCBI Taxonomy" id="1114924"/>
    <lineage>
        <taxon>Bacteria</taxon>
        <taxon>Pseudomonadati</taxon>
        <taxon>Pseudomonadota</taxon>
        <taxon>Alphaproteobacteria</taxon>
        <taxon>Rhodobacterales</taxon>
        <taxon>Paracoccaceae</taxon>
        <taxon>Albimonas</taxon>
    </lineage>
</organism>
<dbReference type="PANTHER" id="PTHR35519">
    <property type="entry name" value="MEMBRANE PROTEINS"/>
    <property type="match status" value="1"/>
</dbReference>
<dbReference type="PANTHER" id="PTHR35519:SF2">
    <property type="entry name" value="PH DOMAIN PROTEIN"/>
    <property type="match status" value="1"/>
</dbReference>
<protein>
    <recommendedName>
        <fullName evidence="4">DUF4112 domain-containing protein</fullName>
    </recommendedName>
</protein>
<keyword evidence="3" id="KW-1185">Reference proteome</keyword>
<name>A0A1I3EJS2_9RHOB</name>
<dbReference type="Proteomes" id="UP000199377">
    <property type="component" value="Unassembled WGS sequence"/>
</dbReference>
<dbReference type="Pfam" id="PF13430">
    <property type="entry name" value="DUF4112"/>
    <property type="match status" value="1"/>
</dbReference>
<evidence type="ECO:0000313" key="2">
    <source>
        <dbReference type="EMBL" id="SFH99222.1"/>
    </source>
</evidence>
<gene>
    <name evidence="2" type="ORF">SAMN05216258_103422</name>
</gene>
<evidence type="ECO:0000256" key="1">
    <source>
        <dbReference type="SAM" id="MobiDB-lite"/>
    </source>
</evidence>
<dbReference type="AlphaFoldDB" id="A0A1I3EJS2"/>
<evidence type="ECO:0000313" key="3">
    <source>
        <dbReference type="Proteomes" id="UP000199377"/>
    </source>
</evidence>
<sequence length="166" mass="17362">MRHETPIDGEILEPAERPSARGPGRSGADAAARGSAAGPAGGFAGSSLTQDEVELLRRADLASKWMDTRFRLPLTEWRFGLDGLLGLVPGIGDGAGLVVSGYVAWTAWHAGLPATLVAKMVGNIALDAVVGAVPVLGDLLDFGFKANRRNAELIRAHLERRTAGLA</sequence>
<evidence type="ECO:0008006" key="4">
    <source>
        <dbReference type="Google" id="ProtNLM"/>
    </source>
</evidence>
<accession>A0A1I3EJS2</accession>
<feature type="region of interest" description="Disordered" evidence="1">
    <location>
        <begin position="1"/>
        <end position="45"/>
    </location>
</feature>
<dbReference type="OrthoDB" id="513552at2"/>
<reference evidence="2 3" key="1">
    <citation type="submission" date="2016-10" db="EMBL/GenBank/DDBJ databases">
        <authorList>
            <person name="de Groot N.N."/>
        </authorList>
    </citation>
    <scope>NUCLEOTIDE SEQUENCE [LARGE SCALE GENOMIC DNA]</scope>
    <source>
        <strain evidence="2 3">CGMCC 1.11030</strain>
    </source>
</reference>
<proteinExistence type="predicted"/>
<dbReference type="RefSeq" id="WP_092859191.1">
    <property type="nucleotide sequence ID" value="NZ_FOQH01000003.1"/>
</dbReference>
<dbReference type="STRING" id="1114924.SAMN05216258_103422"/>